<evidence type="ECO:0000256" key="4">
    <source>
        <dbReference type="ARBA" id="ARBA00023163"/>
    </source>
</evidence>
<dbReference type="PROSITE" id="PS50931">
    <property type="entry name" value="HTH_LYSR"/>
    <property type="match status" value="1"/>
</dbReference>
<evidence type="ECO:0000313" key="6">
    <source>
        <dbReference type="EMBL" id="MDI6100246.1"/>
    </source>
</evidence>
<organism evidence="6 7">
    <name type="scientific">Actinoplanes sandaracinus</name>
    <dbReference type="NCBI Taxonomy" id="3045177"/>
    <lineage>
        <taxon>Bacteria</taxon>
        <taxon>Bacillati</taxon>
        <taxon>Actinomycetota</taxon>
        <taxon>Actinomycetes</taxon>
        <taxon>Micromonosporales</taxon>
        <taxon>Micromonosporaceae</taxon>
        <taxon>Actinoplanes</taxon>
    </lineage>
</organism>
<feature type="domain" description="HTH lysR-type" evidence="5">
    <location>
        <begin position="2"/>
        <end position="59"/>
    </location>
</feature>
<dbReference type="Pfam" id="PF00126">
    <property type="entry name" value="HTH_1"/>
    <property type="match status" value="1"/>
</dbReference>
<keyword evidence="2" id="KW-0805">Transcription regulation</keyword>
<dbReference type="CDD" id="cd08423">
    <property type="entry name" value="PBP2_LTTR_like_6"/>
    <property type="match status" value="1"/>
</dbReference>
<gene>
    <name evidence="6" type="ORF">QLQ12_16700</name>
</gene>
<keyword evidence="3" id="KW-0238">DNA-binding</keyword>
<evidence type="ECO:0000256" key="3">
    <source>
        <dbReference type="ARBA" id="ARBA00023125"/>
    </source>
</evidence>
<dbReference type="Gene3D" id="3.40.190.10">
    <property type="entry name" value="Periplasmic binding protein-like II"/>
    <property type="match status" value="2"/>
</dbReference>
<accession>A0ABT6WKN5</accession>
<dbReference type="PANTHER" id="PTHR30346">
    <property type="entry name" value="TRANSCRIPTIONAL DUAL REGULATOR HCAR-RELATED"/>
    <property type="match status" value="1"/>
</dbReference>
<evidence type="ECO:0000313" key="7">
    <source>
        <dbReference type="Proteomes" id="UP001241758"/>
    </source>
</evidence>
<dbReference type="SUPFAM" id="SSF46785">
    <property type="entry name" value="Winged helix' DNA-binding domain"/>
    <property type="match status" value="1"/>
</dbReference>
<dbReference type="Gene3D" id="1.10.10.10">
    <property type="entry name" value="Winged helix-like DNA-binding domain superfamily/Winged helix DNA-binding domain"/>
    <property type="match status" value="1"/>
</dbReference>
<sequence length="302" mass="31806">MLDVRRLRLLCDLARLQTIAAVAAAHTYTPSAVSQQLSALEREAGVPLLERTGRRVALTAAGRLLVQHAEVVLAALERTGAALAAVRTGVSGELRIGAFPSAIRTLLTPALVTLGEQHAALDLMVTELDPAEVPAALLDRRLDVGLIQDYDVVPLDVDQGLDSVPLLDEAVHLAVGSPAPTTPRDSGTLRDFRDADWILATPGTLCHTATLQICRSSGFTPKARHRIDDFGTVLALVAAGQGVAVVPQLATGRTPEGVRLLPLPTRRRTRAAFRQGAAGHPAVAAFLSALPQTDPTTSPSRG</sequence>
<evidence type="ECO:0000256" key="1">
    <source>
        <dbReference type="ARBA" id="ARBA00009437"/>
    </source>
</evidence>
<dbReference type="InterPro" id="IPR005119">
    <property type="entry name" value="LysR_subst-bd"/>
</dbReference>
<keyword evidence="4" id="KW-0804">Transcription</keyword>
<dbReference type="InterPro" id="IPR036390">
    <property type="entry name" value="WH_DNA-bd_sf"/>
</dbReference>
<dbReference type="Proteomes" id="UP001241758">
    <property type="component" value="Unassembled WGS sequence"/>
</dbReference>
<comment type="similarity">
    <text evidence="1">Belongs to the LysR transcriptional regulatory family.</text>
</comment>
<keyword evidence="7" id="KW-1185">Reference proteome</keyword>
<dbReference type="InterPro" id="IPR036388">
    <property type="entry name" value="WH-like_DNA-bd_sf"/>
</dbReference>
<dbReference type="EMBL" id="JASCTH010000010">
    <property type="protein sequence ID" value="MDI6100246.1"/>
    <property type="molecule type" value="Genomic_DNA"/>
</dbReference>
<dbReference type="SUPFAM" id="SSF53850">
    <property type="entry name" value="Periplasmic binding protein-like II"/>
    <property type="match status" value="1"/>
</dbReference>
<evidence type="ECO:0000259" key="5">
    <source>
        <dbReference type="PROSITE" id="PS50931"/>
    </source>
</evidence>
<name>A0ABT6WKN5_9ACTN</name>
<dbReference type="RefSeq" id="WP_282760922.1">
    <property type="nucleotide sequence ID" value="NZ_JASCTH010000010.1"/>
</dbReference>
<dbReference type="Pfam" id="PF03466">
    <property type="entry name" value="LysR_substrate"/>
    <property type="match status" value="1"/>
</dbReference>
<dbReference type="PANTHER" id="PTHR30346:SF29">
    <property type="entry name" value="LYSR SUBSTRATE-BINDING"/>
    <property type="match status" value="1"/>
</dbReference>
<proteinExistence type="inferred from homology"/>
<comment type="caution">
    <text evidence="6">The sequence shown here is derived from an EMBL/GenBank/DDBJ whole genome shotgun (WGS) entry which is preliminary data.</text>
</comment>
<protein>
    <submittedName>
        <fullName evidence="6">LysR family transcriptional regulator</fullName>
    </submittedName>
</protein>
<reference evidence="6 7" key="1">
    <citation type="submission" date="2023-05" db="EMBL/GenBank/DDBJ databases">
        <title>Actinoplanes sp. NEAU-A12 genome sequencing.</title>
        <authorList>
            <person name="Wang Z.-S."/>
        </authorList>
    </citation>
    <scope>NUCLEOTIDE SEQUENCE [LARGE SCALE GENOMIC DNA]</scope>
    <source>
        <strain evidence="6 7">NEAU-A12</strain>
    </source>
</reference>
<dbReference type="InterPro" id="IPR000847">
    <property type="entry name" value="LysR_HTH_N"/>
</dbReference>
<evidence type="ECO:0000256" key="2">
    <source>
        <dbReference type="ARBA" id="ARBA00023015"/>
    </source>
</evidence>